<dbReference type="PANTHER" id="PTHR37813">
    <property type="entry name" value="FELS-2 PROPHAGE PROTEIN"/>
    <property type="match status" value="1"/>
</dbReference>
<evidence type="ECO:0000313" key="3">
    <source>
        <dbReference type="EMBL" id="NKY22226.1"/>
    </source>
</evidence>
<sequence>MIPIADRSIVVRIGANVTGLVNGLRTAEKAAQDWGNKALGYVEKNEQHINALSRGFGIAGAALTGFALLAVKKFADFDAAMSSVQAATMESTDNMALLRDAAIDAGARTVYSATEAAGAIEELAKAGVSTADILAGGLDGALDLAASGAIGVGEAAEIAASTMTQFGLKGADVTHIADVLAAAAGKAQGGVSDMGNAMKYVGVPAAQLGVSLEQTAGAIALFASNGIIGEQAGTSLRSMIASLTSPSQVARKQMDELGITVFDAQGKFIGLDGVAGQLHDRLGELTDAERANALGRIFGNEALQAANVLTKEGAAGVQEWTRQVNDQGYAAEQAATRMDNLKGDIEGLSGSFETLLIGLGEGANGPLRSLVQGLDAVVDSFNGMSDGAKNATMAVIGGGGLATLGVAGLGKLVVGIAEAKAAMDALKISGSTATTALGAIGAVLYVGTSLLSNWANAAQRAKSDTGDFASTLDEATGAITDSTEAMVAQKVGSSEAARIYKNLGGNVQDLTGYVLGQADAIERVNTLLEEQPKESFFGFESDSSGVAQIKTDLESINGSLDESQKQWALQRDAAGGAASATGEATSALQQYTDGLANGTSTVEDYASAISEVVEGMTAATNIALAARDAQRGFEDAIDSAAEALKENGQTLDITTEAGRENQAALDGIASSGTKLIDSLKEQGAEQSTLQATMQATRDRFIEAAGAFGMSADEASALADELGLIPENVVANVQVRTAQADADLANFRARQQSNILVIQARVNADPNYSPATTGGVQVRRARGGILPGAPSSTDNMLIHAASGEFVVNAMATARNRGLLEAINSGASVQQLASGGEVGRQYVAPAVYHQPSGPTSRVVRQGDIFPNATIVAADPQEARKELSSGLRLEMAGRPL</sequence>
<evidence type="ECO:0000313" key="4">
    <source>
        <dbReference type="Proteomes" id="UP000581206"/>
    </source>
</evidence>
<accession>A0A7X6QYP8</accession>
<dbReference type="EMBL" id="JAAXOX010000002">
    <property type="protein sequence ID" value="NKY22226.1"/>
    <property type="molecule type" value="Genomic_DNA"/>
</dbReference>
<keyword evidence="1" id="KW-1188">Viral release from host cell</keyword>
<comment type="caution">
    <text evidence="3">The sequence shown here is derived from an EMBL/GenBank/DDBJ whole genome shotgun (WGS) entry which is preliminary data.</text>
</comment>
<proteinExistence type="predicted"/>
<dbReference type="RefSeq" id="WP_168629328.1">
    <property type="nucleotide sequence ID" value="NZ_BONL01000033.1"/>
</dbReference>
<protein>
    <submittedName>
        <fullName evidence="3">Phage tail tape measure protein</fullName>
    </submittedName>
</protein>
<dbReference type="Proteomes" id="UP000581206">
    <property type="component" value="Unassembled WGS sequence"/>
</dbReference>
<keyword evidence="4" id="KW-1185">Reference proteome</keyword>
<dbReference type="Pfam" id="PF10145">
    <property type="entry name" value="PhageMin_Tail"/>
    <property type="match status" value="1"/>
</dbReference>
<dbReference type="AlphaFoldDB" id="A0A7X6QYP8"/>
<evidence type="ECO:0000256" key="1">
    <source>
        <dbReference type="ARBA" id="ARBA00022612"/>
    </source>
</evidence>
<organism evidence="3 4">
    <name type="scientific">Cellulomonas denverensis</name>
    <dbReference type="NCBI Taxonomy" id="264297"/>
    <lineage>
        <taxon>Bacteria</taxon>
        <taxon>Bacillati</taxon>
        <taxon>Actinomycetota</taxon>
        <taxon>Actinomycetes</taxon>
        <taxon>Micrococcales</taxon>
        <taxon>Cellulomonadaceae</taxon>
        <taxon>Cellulomonas</taxon>
    </lineage>
</organism>
<evidence type="ECO:0000259" key="2">
    <source>
        <dbReference type="Pfam" id="PF10145"/>
    </source>
</evidence>
<reference evidence="3 4" key="1">
    <citation type="submission" date="2020-04" db="EMBL/GenBank/DDBJ databases">
        <title>MicrobeNet Type strains.</title>
        <authorList>
            <person name="Nicholson A.C."/>
        </authorList>
    </citation>
    <scope>NUCLEOTIDE SEQUENCE [LARGE SCALE GENOMIC DNA]</scope>
    <source>
        <strain evidence="3 4">ATCC BAA-788</strain>
    </source>
</reference>
<dbReference type="InterPro" id="IPR010090">
    <property type="entry name" value="Phage_tape_meas"/>
</dbReference>
<dbReference type="PANTHER" id="PTHR37813:SF1">
    <property type="entry name" value="FELS-2 PROPHAGE PROTEIN"/>
    <property type="match status" value="1"/>
</dbReference>
<dbReference type="NCBIfam" id="TIGR01760">
    <property type="entry name" value="tape_meas_TP901"/>
    <property type="match status" value="1"/>
</dbReference>
<name>A0A7X6QYP8_9CELL</name>
<gene>
    <name evidence="3" type="ORF">HGA03_06045</name>
</gene>
<feature type="domain" description="Phage tail tape measure protein" evidence="2">
    <location>
        <begin position="99"/>
        <end position="299"/>
    </location>
</feature>